<feature type="compositionally biased region" description="Basic and acidic residues" evidence="1">
    <location>
        <begin position="145"/>
        <end position="156"/>
    </location>
</feature>
<gene>
    <name evidence="3" type="ORF">RJT34_18997</name>
</gene>
<protein>
    <recommendedName>
        <fullName evidence="2">THO1-MOS11 C-terminal domain-containing protein</fullName>
    </recommendedName>
</protein>
<dbReference type="GO" id="GO:0016973">
    <property type="term" value="P:poly(A)+ mRNA export from nucleus"/>
    <property type="evidence" value="ECO:0007669"/>
    <property type="project" value="InterPro"/>
</dbReference>
<name>A0AAN9P403_CLITE</name>
<feature type="compositionally biased region" description="Polar residues" evidence="1">
    <location>
        <begin position="78"/>
        <end position="89"/>
    </location>
</feature>
<evidence type="ECO:0000256" key="1">
    <source>
        <dbReference type="SAM" id="MobiDB-lite"/>
    </source>
</evidence>
<dbReference type="GO" id="GO:0005634">
    <property type="term" value="C:nucleus"/>
    <property type="evidence" value="ECO:0007669"/>
    <property type="project" value="TreeGrafter"/>
</dbReference>
<feature type="domain" description="THO1-MOS11 C-terminal" evidence="2">
    <location>
        <begin position="126"/>
        <end position="158"/>
    </location>
</feature>
<sequence>MDGDAHGFRGKGKEKNCFVLLAFNEKQRCGLMKKLIKMKQIHSTRTSQCPRESNESRNHSIFLKRSSILLLSMATHTTDNNPLQENPNKTLDPAAPNPDADPIPAAKDPDAADSKTTPPDSDAPLSDVQKKMRRAERFGISVQLSEKEKRNSRAERFGTGSTTSQGPEATKSEELKRKARAERFGMPSPTTAADEEAKKKARLARFAPVSKTDPLEEDKRKARALRFSNPSSTSLSEVNGEGKIEPKAVIAGKAGGGT</sequence>
<dbReference type="PANTHER" id="PTHR47701:SF2">
    <property type="entry name" value="PROTEIN MODIFIER OF SNC1 11"/>
    <property type="match status" value="1"/>
</dbReference>
<evidence type="ECO:0000313" key="3">
    <source>
        <dbReference type="EMBL" id="KAK7284254.1"/>
    </source>
</evidence>
<dbReference type="EMBL" id="JAYKXN010000005">
    <property type="protein sequence ID" value="KAK7284254.1"/>
    <property type="molecule type" value="Genomic_DNA"/>
</dbReference>
<accession>A0AAN9P403</accession>
<comment type="caution">
    <text evidence="3">The sequence shown here is derived from an EMBL/GenBank/DDBJ whole genome shotgun (WGS) entry which is preliminary data.</text>
</comment>
<dbReference type="Proteomes" id="UP001359559">
    <property type="component" value="Unassembled WGS sequence"/>
</dbReference>
<keyword evidence="4" id="KW-1185">Reference proteome</keyword>
<organism evidence="3 4">
    <name type="scientific">Clitoria ternatea</name>
    <name type="common">Butterfly pea</name>
    <dbReference type="NCBI Taxonomy" id="43366"/>
    <lineage>
        <taxon>Eukaryota</taxon>
        <taxon>Viridiplantae</taxon>
        <taxon>Streptophyta</taxon>
        <taxon>Embryophyta</taxon>
        <taxon>Tracheophyta</taxon>
        <taxon>Spermatophyta</taxon>
        <taxon>Magnoliopsida</taxon>
        <taxon>eudicotyledons</taxon>
        <taxon>Gunneridae</taxon>
        <taxon>Pentapetalae</taxon>
        <taxon>rosids</taxon>
        <taxon>fabids</taxon>
        <taxon>Fabales</taxon>
        <taxon>Fabaceae</taxon>
        <taxon>Papilionoideae</taxon>
        <taxon>50 kb inversion clade</taxon>
        <taxon>NPAAA clade</taxon>
        <taxon>indigoferoid/millettioid clade</taxon>
        <taxon>Phaseoleae</taxon>
        <taxon>Clitoria</taxon>
    </lineage>
</organism>
<reference evidence="3 4" key="1">
    <citation type="submission" date="2024-01" db="EMBL/GenBank/DDBJ databases">
        <title>The genomes of 5 underutilized Papilionoideae crops provide insights into root nodulation and disease resistance.</title>
        <authorList>
            <person name="Yuan L."/>
        </authorList>
    </citation>
    <scope>NUCLEOTIDE SEQUENCE [LARGE SCALE GENOMIC DNA]</scope>
    <source>
        <strain evidence="3">LY-2023</strain>
        <tissue evidence="3">Leaf</tissue>
    </source>
</reference>
<feature type="region of interest" description="Disordered" evidence="1">
    <location>
        <begin position="78"/>
        <end position="240"/>
    </location>
</feature>
<feature type="compositionally biased region" description="Polar residues" evidence="1">
    <location>
        <begin position="228"/>
        <end position="237"/>
    </location>
</feature>
<dbReference type="InterPro" id="IPR044209">
    <property type="entry name" value="MOS11"/>
</dbReference>
<dbReference type="Pfam" id="PF18592">
    <property type="entry name" value="Tho1_MOS11_C"/>
    <property type="match status" value="1"/>
</dbReference>
<evidence type="ECO:0000313" key="4">
    <source>
        <dbReference type="Proteomes" id="UP001359559"/>
    </source>
</evidence>
<proteinExistence type="predicted"/>
<dbReference type="AlphaFoldDB" id="A0AAN9P403"/>
<evidence type="ECO:0000259" key="2">
    <source>
        <dbReference type="Pfam" id="PF18592"/>
    </source>
</evidence>
<dbReference type="PANTHER" id="PTHR47701">
    <property type="entry name" value="PROTEIN MODIFIER OF SNC1 11"/>
    <property type="match status" value="1"/>
</dbReference>
<dbReference type="InterPro" id="IPR040746">
    <property type="entry name" value="THO1_MOS11_C"/>
</dbReference>